<dbReference type="STRING" id="1423759.FC92_GL001840"/>
<feature type="domain" description="EAL" evidence="1">
    <location>
        <begin position="1"/>
        <end position="253"/>
    </location>
</feature>
<dbReference type="GO" id="GO:0071111">
    <property type="term" value="F:cyclic-guanylate-specific phosphodiesterase activity"/>
    <property type="evidence" value="ECO:0007669"/>
    <property type="project" value="InterPro"/>
</dbReference>
<dbReference type="Pfam" id="PF00563">
    <property type="entry name" value="EAL"/>
    <property type="match status" value="1"/>
</dbReference>
<evidence type="ECO:0000313" key="3">
    <source>
        <dbReference type="Proteomes" id="UP000051448"/>
    </source>
</evidence>
<dbReference type="EMBL" id="AZDX01000006">
    <property type="protein sequence ID" value="KRL07451.1"/>
    <property type="molecule type" value="Genomic_DNA"/>
</dbReference>
<organism evidence="2 3">
    <name type="scientific">Liquorilactobacillus hordei DSM 19519</name>
    <dbReference type="NCBI Taxonomy" id="1423759"/>
    <lineage>
        <taxon>Bacteria</taxon>
        <taxon>Bacillati</taxon>
        <taxon>Bacillota</taxon>
        <taxon>Bacilli</taxon>
        <taxon>Lactobacillales</taxon>
        <taxon>Lactobacillaceae</taxon>
        <taxon>Liquorilactobacillus</taxon>
    </lineage>
</organism>
<dbReference type="Proteomes" id="UP000051448">
    <property type="component" value="Unassembled WGS sequence"/>
</dbReference>
<dbReference type="InterPro" id="IPR050706">
    <property type="entry name" value="Cyclic-di-GMP_PDE-like"/>
</dbReference>
<sequence>MTEYDVCIVDELKQFYLVCQPIIRIQTNELIESVVDYEVLIRSRRNDRFPFDAFRKLIEYEGYNDIFIEWFEKEFRYLLQKFPDYKFDINIDPQQFKYAKTWMFINSISNECNRIGIEITESIPLNDEFATQDEFFKKTPLSVLKKMGFKTVVDDIGTGQNSLQFVANNLQDIDRLKISLVAFRGLRSDVTYKFLEAWFNLARKYDFEFVVEGIDNEITAKDLVSSGLIMQQGFFWQKPHILKDVTKRLNKIY</sequence>
<name>A0A0R1MST8_9LACO</name>
<gene>
    <name evidence="2" type="ORF">FC92_GL001840</name>
</gene>
<dbReference type="PANTHER" id="PTHR33121:SF79">
    <property type="entry name" value="CYCLIC DI-GMP PHOSPHODIESTERASE PDED-RELATED"/>
    <property type="match status" value="1"/>
</dbReference>
<proteinExistence type="predicted"/>
<dbReference type="PANTHER" id="PTHR33121">
    <property type="entry name" value="CYCLIC DI-GMP PHOSPHODIESTERASE PDEF"/>
    <property type="match status" value="1"/>
</dbReference>
<dbReference type="OrthoDB" id="2324331at2"/>
<dbReference type="Gene3D" id="3.20.20.450">
    <property type="entry name" value="EAL domain"/>
    <property type="match status" value="1"/>
</dbReference>
<evidence type="ECO:0000259" key="1">
    <source>
        <dbReference type="PROSITE" id="PS50883"/>
    </source>
</evidence>
<dbReference type="GeneID" id="98310857"/>
<dbReference type="CDD" id="cd01948">
    <property type="entry name" value="EAL"/>
    <property type="match status" value="1"/>
</dbReference>
<dbReference type="PROSITE" id="PS50883">
    <property type="entry name" value="EAL"/>
    <property type="match status" value="1"/>
</dbReference>
<dbReference type="PATRIC" id="fig|1423759.3.peg.1923"/>
<protein>
    <submittedName>
        <fullName evidence="2">C-di-GMP-specific phosphodiesterase</fullName>
    </submittedName>
</protein>
<comment type="caution">
    <text evidence="2">The sequence shown here is derived from an EMBL/GenBank/DDBJ whole genome shotgun (WGS) entry which is preliminary data.</text>
</comment>
<keyword evidence="3" id="KW-1185">Reference proteome</keyword>
<dbReference type="InterPro" id="IPR035919">
    <property type="entry name" value="EAL_sf"/>
</dbReference>
<reference evidence="2 3" key="1">
    <citation type="journal article" date="2015" name="Genome Announc.">
        <title>Expanding the biotechnology potential of lactobacilli through comparative genomics of 213 strains and associated genera.</title>
        <authorList>
            <person name="Sun Z."/>
            <person name="Harris H.M."/>
            <person name="McCann A."/>
            <person name="Guo C."/>
            <person name="Argimon S."/>
            <person name="Zhang W."/>
            <person name="Yang X."/>
            <person name="Jeffery I.B."/>
            <person name="Cooney J.C."/>
            <person name="Kagawa T.F."/>
            <person name="Liu W."/>
            <person name="Song Y."/>
            <person name="Salvetti E."/>
            <person name="Wrobel A."/>
            <person name="Rasinkangas P."/>
            <person name="Parkhill J."/>
            <person name="Rea M.C."/>
            <person name="O'Sullivan O."/>
            <person name="Ritari J."/>
            <person name="Douillard F.P."/>
            <person name="Paul Ross R."/>
            <person name="Yang R."/>
            <person name="Briner A.E."/>
            <person name="Felis G.E."/>
            <person name="de Vos W.M."/>
            <person name="Barrangou R."/>
            <person name="Klaenhammer T.R."/>
            <person name="Caufield P.W."/>
            <person name="Cui Y."/>
            <person name="Zhang H."/>
            <person name="O'Toole P.W."/>
        </authorList>
    </citation>
    <scope>NUCLEOTIDE SEQUENCE [LARGE SCALE GENOMIC DNA]</scope>
    <source>
        <strain evidence="2 3">DSM 19519</strain>
    </source>
</reference>
<accession>A0A0R1MST8</accession>
<dbReference type="InterPro" id="IPR001633">
    <property type="entry name" value="EAL_dom"/>
</dbReference>
<dbReference type="SUPFAM" id="SSF141868">
    <property type="entry name" value="EAL domain-like"/>
    <property type="match status" value="1"/>
</dbReference>
<evidence type="ECO:0000313" key="2">
    <source>
        <dbReference type="EMBL" id="KRL07451.1"/>
    </source>
</evidence>
<dbReference type="SMART" id="SM00052">
    <property type="entry name" value="EAL"/>
    <property type="match status" value="1"/>
</dbReference>
<dbReference type="RefSeq" id="WP_057869093.1">
    <property type="nucleotide sequence ID" value="NZ_AZDX01000006.1"/>
</dbReference>
<dbReference type="AlphaFoldDB" id="A0A0R1MST8"/>